<dbReference type="EMBL" id="RRYP01007295">
    <property type="protein sequence ID" value="TNV80596.1"/>
    <property type="molecule type" value="Genomic_DNA"/>
</dbReference>
<gene>
    <name evidence="2" type="ORF">FGO68_gene12291</name>
</gene>
<feature type="domain" description="TLDc" evidence="1">
    <location>
        <begin position="83"/>
        <end position="209"/>
    </location>
</feature>
<dbReference type="InterPro" id="IPR006571">
    <property type="entry name" value="TLDc_dom"/>
</dbReference>
<dbReference type="AlphaFoldDB" id="A0A8J8NS53"/>
<evidence type="ECO:0000259" key="1">
    <source>
        <dbReference type="Pfam" id="PF07534"/>
    </source>
</evidence>
<dbReference type="Pfam" id="PF07534">
    <property type="entry name" value="TLD"/>
    <property type="match status" value="1"/>
</dbReference>
<name>A0A8J8NS53_HALGN</name>
<protein>
    <recommendedName>
        <fullName evidence="1">TLDc domain-containing protein</fullName>
    </recommendedName>
</protein>
<comment type="caution">
    <text evidence="2">The sequence shown here is derived from an EMBL/GenBank/DDBJ whole genome shotgun (WGS) entry which is preliminary data.</text>
</comment>
<dbReference type="Proteomes" id="UP000785679">
    <property type="component" value="Unassembled WGS sequence"/>
</dbReference>
<sequence>MEELIDQSNTNHQEVYKYKLGKIKSKYLIILILCGSDQLDNCLPQFSKSCKAFKNLYYEHGMYFIRNGASLWQKLAIPKDPNSLIKTEQDIKLIYQGLKQRKFKLEKIFDIKIDGDHPDNFHKKCDGIPHTLCVLKTKCNRVFGGYTEAPWENSDGVLYKSDPNAFLFSLSKHSHHPVKPEKQMYATLYCPRSFCVFGEVHSTDDLFVGGWVKESKIGMTYKWADGLQADGETKSDDPKEEKEDAQPYLAVEKQFQHTAFETYKVLFY</sequence>
<evidence type="ECO:0000313" key="3">
    <source>
        <dbReference type="Proteomes" id="UP000785679"/>
    </source>
</evidence>
<keyword evidence="3" id="KW-1185">Reference proteome</keyword>
<organism evidence="2 3">
    <name type="scientific">Halteria grandinella</name>
    <dbReference type="NCBI Taxonomy" id="5974"/>
    <lineage>
        <taxon>Eukaryota</taxon>
        <taxon>Sar</taxon>
        <taxon>Alveolata</taxon>
        <taxon>Ciliophora</taxon>
        <taxon>Intramacronucleata</taxon>
        <taxon>Spirotrichea</taxon>
        <taxon>Stichotrichia</taxon>
        <taxon>Sporadotrichida</taxon>
        <taxon>Halteriidae</taxon>
        <taxon>Halteria</taxon>
    </lineage>
</organism>
<accession>A0A8J8NS53</accession>
<reference evidence="2" key="1">
    <citation type="submission" date="2019-06" db="EMBL/GenBank/DDBJ databases">
        <authorList>
            <person name="Zheng W."/>
        </authorList>
    </citation>
    <scope>NUCLEOTIDE SEQUENCE</scope>
    <source>
        <strain evidence="2">QDHG01</strain>
    </source>
</reference>
<proteinExistence type="predicted"/>
<evidence type="ECO:0000313" key="2">
    <source>
        <dbReference type="EMBL" id="TNV80596.1"/>
    </source>
</evidence>